<keyword evidence="1" id="KW-0560">Oxidoreductase</keyword>
<keyword evidence="3" id="KW-1185">Reference proteome</keyword>
<reference evidence="2 3" key="1">
    <citation type="submission" date="2013-09" db="EMBL/GenBank/DDBJ databases">
        <title>Whole genome sequencing of Halarchaeum acidiphilum strain MH1-52-1.</title>
        <authorList>
            <person name="Shimane Y."/>
            <person name="Minegishi H."/>
            <person name="Nishi S."/>
            <person name="Echigo A."/>
            <person name="Shuto A."/>
            <person name="Konishi M."/>
            <person name="Ito T."/>
            <person name="Ohkuma M."/>
            <person name="Ohta Y."/>
            <person name="Nagano Y."/>
            <person name="Tsubouchi T."/>
            <person name="Mori K."/>
            <person name="Usui K."/>
            <person name="Kamekura M."/>
            <person name="Usami R."/>
            <person name="Takaki Y."/>
            <person name="Hatada Y."/>
        </authorList>
    </citation>
    <scope>NUCLEOTIDE SEQUENCE [LARGE SCALE GENOMIC DNA]</scope>
    <source>
        <strain evidence="2 3">JCM 16109</strain>
    </source>
</reference>
<proteinExistence type="predicted"/>
<dbReference type="AlphaFoldDB" id="U2YCU3"/>
<sequence>MIDYAKPLHDEYGMSQYVTYGGKWFRYFYRRVMERKGNLRFAARAPSSPRGIET</sequence>
<dbReference type="InterPro" id="IPR029041">
    <property type="entry name" value="FAD-linked_oxidoreductase-like"/>
</dbReference>
<protein>
    <submittedName>
        <fullName evidence="2">Uncharacterized protein</fullName>
    </submittedName>
</protein>
<comment type="caution">
    <text evidence="2">The sequence shown here is derived from an EMBL/GenBank/DDBJ whole genome shotgun (WGS) entry which is preliminary data.</text>
</comment>
<accession>U2YCU3</accession>
<dbReference type="eggNOG" id="arCOG06322">
    <property type="taxonomic scope" value="Archaea"/>
</dbReference>
<evidence type="ECO:0000313" key="2">
    <source>
        <dbReference type="EMBL" id="GAD51441.1"/>
    </source>
</evidence>
<dbReference type="EMBL" id="BATA01000003">
    <property type="protein sequence ID" value="GAD51441.1"/>
    <property type="molecule type" value="Genomic_DNA"/>
</dbReference>
<dbReference type="Gene3D" id="6.10.250.3270">
    <property type="match status" value="1"/>
</dbReference>
<organism evidence="2 3">
    <name type="scientific">Halarchaeum acidiphilum MH1-52-1</name>
    <dbReference type="NCBI Taxonomy" id="1261545"/>
    <lineage>
        <taxon>Archaea</taxon>
        <taxon>Methanobacteriati</taxon>
        <taxon>Methanobacteriota</taxon>
        <taxon>Stenosarchaea group</taxon>
        <taxon>Halobacteria</taxon>
        <taxon>Halobacteriales</taxon>
        <taxon>Halobacteriaceae</taxon>
    </lineage>
</organism>
<dbReference type="GO" id="GO:0016491">
    <property type="term" value="F:oxidoreductase activity"/>
    <property type="evidence" value="ECO:0007669"/>
    <property type="project" value="UniProtKB-KW"/>
</dbReference>
<dbReference type="SUPFAM" id="SSF51730">
    <property type="entry name" value="FAD-linked oxidoreductase"/>
    <property type="match status" value="1"/>
</dbReference>
<gene>
    <name evidence="2" type="ORF">MBEHAL_0201</name>
</gene>
<evidence type="ECO:0000313" key="3">
    <source>
        <dbReference type="Proteomes" id="UP000016986"/>
    </source>
</evidence>
<name>U2YCU3_9EURY</name>
<dbReference type="Proteomes" id="UP000016986">
    <property type="component" value="Unassembled WGS sequence"/>
</dbReference>
<evidence type="ECO:0000256" key="1">
    <source>
        <dbReference type="ARBA" id="ARBA00023002"/>
    </source>
</evidence>